<protein>
    <recommendedName>
        <fullName evidence="3">Arrestin-like N-terminal domain-containing protein</fullName>
    </recommendedName>
</protein>
<dbReference type="Gene3D" id="2.60.40.640">
    <property type="match status" value="1"/>
</dbReference>
<evidence type="ECO:0000313" key="1">
    <source>
        <dbReference type="EMBL" id="KAF4637380.1"/>
    </source>
</evidence>
<gene>
    <name evidence="1" type="ORF">G7Y89_g700</name>
</gene>
<dbReference type="EMBL" id="JAAMPI010000024">
    <property type="protein sequence ID" value="KAF4637380.1"/>
    <property type="molecule type" value="Genomic_DNA"/>
</dbReference>
<sequence>MALEIKIYHVRDTKVFYGGDEVSGHVELWGPAKHSELTVEINFQGFSETMQIIKNHQYDDKAIFFQSSQPLFKGEVDIERGIMKIYPFKFQLPVETEPDGGNAKIKYNTSRRFPYAKGPHPLPPSCAFSGDIVGRPYKARVSYTLNASAVGKAFVPRRKLGTITVVPPPSTKKETAKDPANGPLLIAVPSKIFTQKSSRLLPGQAQHRRSVGGWLGDTFTSNTPKAIFTIVARTPQALTAGQDIPIQLMLQYDAEKSTLPSAPEVMLTQLKYKIKANTDIASRGRFGAARYANPRETVFKRTLNFASMPLSNGENVDIGIWSVEDGGMTHIKFEQAIVSPFNTYNICRKYEVQIAITFECAGKKTTAVFAWKPLDIVYNEGYGEGPQTRFGPVGDNALQGAAAVVRVLATTAVVLATVLS</sequence>
<dbReference type="AlphaFoldDB" id="A0A8H4WA67"/>
<proteinExistence type="predicted"/>
<dbReference type="OrthoDB" id="2333384at2759"/>
<accession>A0A8H4WA67</accession>
<dbReference type="Proteomes" id="UP000566819">
    <property type="component" value="Unassembled WGS sequence"/>
</dbReference>
<evidence type="ECO:0000313" key="2">
    <source>
        <dbReference type="Proteomes" id="UP000566819"/>
    </source>
</evidence>
<organism evidence="1 2">
    <name type="scientific">Cudoniella acicularis</name>
    <dbReference type="NCBI Taxonomy" id="354080"/>
    <lineage>
        <taxon>Eukaryota</taxon>
        <taxon>Fungi</taxon>
        <taxon>Dikarya</taxon>
        <taxon>Ascomycota</taxon>
        <taxon>Pezizomycotina</taxon>
        <taxon>Leotiomycetes</taxon>
        <taxon>Helotiales</taxon>
        <taxon>Tricladiaceae</taxon>
        <taxon>Cudoniella</taxon>
    </lineage>
</organism>
<name>A0A8H4WA67_9HELO</name>
<reference evidence="1 2" key="1">
    <citation type="submission" date="2020-03" db="EMBL/GenBank/DDBJ databases">
        <title>Draft Genome Sequence of Cudoniella acicularis.</title>
        <authorList>
            <person name="Buettner E."/>
            <person name="Kellner H."/>
        </authorList>
    </citation>
    <scope>NUCLEOTIDE SEQUENCE [LARGE SCALE GENOMIC DNA]</scope>
    <source>
        <strain evidence="1 2">DSM 108380</strain>
    </source>
</reference>
<keyword evidence="2" id="KW-1185">Reference proteome</keyword>
<dbReference type="InterPro" id="IPR014752">
    <property type="entry name" value="Arrestin-like_C"/>
</dbReference>
<evidence type="ECO:0008006" key="3">
    <source>
        <dbReference type="Google" id="ProtNLM"/>
    </source>
</evidence>
<comment type="caution">
    <text evidence="1">The sequence shown here is derived from an EMBL/GenBank/DDBJ whole genome shotgun (WGS) entry which is preliminary data.</text>
</comment>